<protein>
    <submittedName>
        <fullName evidence="6">Efflux RND transporter periplasmic adaptor subunit</fullName>
    </submittedName>
</protein>
<dbReference type="NCBIfam" id="TIGR01730">
    <property type="entry name" value="RND_mfp"/>
    <property type="match status" value="1"/>
</dbReference>
<organism evidence="6 7">
    <name type="scientific">Cohnella xylanilytica</name>
    <dbReference type="NCBI Taxonomy" id="557555"/>
    <lineage>
        <taxon>Bacteria</taxon>
        <taxon>Bacillati</taxon>
        <taxon>Bacillota</taxon>
        <taxon>Bacilli</taxon>
        <taxon>Bacillales</taxon>
        <taxon>Paenibacillaceae</taxon>
        <taxon>Cohnella</taxon>
    </lineage>
</organism>
<dbReference type="Proteomes" id="UP000553776">
    <property type="component" value="Unassembled WGS sequence"/>
</dbReference>
<evidence type="ECO:0000259" key="4">
    <source>
        <dbReference type="Pfam" id="PF25989"/>
    </source>
</evidence>
<evidence type="ECO:0000313" key="7">
    <source>
        <dbReference type="Proteomes" id="UP000553776"/>
    </source>
</evidence>
<evidence type="ECO:0000259" key="5">
    <source>
        <dbReference type="Pfam" id="PF25990"/>
    </source>
</evidence>
<dbReference type="Gene3D" id="2.40.30.170">
    <property type="match status" value="1"/>
</dbReference>
<comment type="similarity">
    <text evidence="2">Belongs to the membrane fusion protein (MFP) (TC 8.A.1) family.</text>
</comment>
<keyword evidence="7" id="KW-1185">Reference proteome</keyword>
<name>A0A841TQI5_9BACL</name>
<dbReference type="GO" id="GO:0022857">
    <property type="term" value="F:transmembrane transporter activity"/>
    <property type="evidence" value="ECO:0007669"/>
    <property type="project" value="InterPro"/>
</dbReference>
<sequence>MRSKRKWLFAAAIVVAALITAFLYMQTRTAGSRGEQASGSAQPNVIRLQATKEDISNKIEVKGKSSYANEKWVYAPFASEVKSWNVKDGAQVRQGDVLFELDDSEIRSAIALKEAGLRKQQIDRKLSDIEARLADAKPDEQLGDESGAFDRYAGREKKQAERELADVQMELDRKEIQASEKKLAEASFKAPRSGIFLFEGTKEPQRVDTEEPIGKIVDISKLQLISAVGEYDVFRIKPGMEVKVKADALKETTLKGKVEQVSKFAKSGTDPAQFEVVVSLEERPEMIAGLSLVGTIETESKKDVVVVPTLAVMRDDDGYYVYVERNGAVEKQPIKIGLETPEKTEVIGGIREGDTVVLQ</sequence>
<proteinExistence type="inferred from homology"/>
<dbReference type="Pfam" id="PF25989">
    <property type="entry name" value="YknX_C"/>
    <property type="match status" value="1"/>
</dbReference>
<dbReference type="SUPFAM" id="SSF111369">
    <property type="entry name" value="HlyD-like secretion proteins"/>
    <property type="match status" value="1"/>
</dbReference>
<evidence type="ECO:0000256" key="2">
    <source>
        <dbReference type="ARBA" id="ARBA00009477"/>
    </source>
</evidence>
<dbReference type="InterPro" id="IPR058636">
    <property type="entry name" value="Beta-barrel_YknX"/>
</dbReference>
<dbReference type="InterPro" id="IPR050465">
    <property type="entry name" value="UPF0194_transport"/>
</dbReference>
<dbReference type="GO" id="GO:0016020">
    <property type="term" value="C:membrane"/>
    <property type="evidence" value="ECO:0007669"/>
    <property type="project" value="InterPro"/>
</dbReference>
<dbReference type="GO" id="GO:0030313">
    <property type="term" value="C:cell envelope"/>
    <property type="evidence" value="ECO:0007669"/>
    <property type="project" value="UniProtKB-SubCell"/>
</dbReference>
<evidence type="ECO:0000256" key="1">
    <source>
        <dbReference type="ARBA" id="ARBA00004196"/>
    </source>
</evidence>
<dbReference type="Pfam" id="PF25990">
    <property type="entry name" value="Beta-barrel_YknX"/>
    <property type="match status" value="1"/>
</dbReference>
<accession>A0A841TQI5</accession>
<dbReference type="AlphaFoldDB" id="A0A841TQI5"/>
<dbReference type="InterPro" id="IPR006143">
    <property type="entry name" value="RND_pump_MFP"/>
</dbReference>
<reference evidence="6 7" key="1">
    <citation type="submission" date="2020-08" db="EMBL/GenBank/DDBJ databases">
        <title>Cohnella phylogeny.</title>
        <authorList>
            <person name="Dunlap C."/>
        </authorList>
    </citation>
    <scope>NUCLEOTIDE SEQUENCE [LARGE SCALE GENOMIC DNA]</scope>
    <source>
        <strain evidence="6 7">DSM 25239</strain>
    </source>
</reference>
<evidence type="ECO:0000256" key="3">
    <source>
        <dbReference type="ARBA" id="ARBA00023054"/>
    </source>
</evidence>
<dbReference type="PANTHER" id="PTHR32347:SF14">
    <property type="entry name" value="EFFLUX SYSTEM COMPONENT YKNX-RELATED"/>
    <property type="match status" value="1"/>
</dbReference>
<dbReference type="InterPro" id="IPR058637">
    <property type="entry name" value="YknX-like_C"/>
</dbReference>
<dbReference type="Gene3D" id="2.40.50.100">
    <property type="match status" value="1"/>
</dbReference>
<keyword evidence="3" id="KW-0175">Coiled coil</keyword>
<feature type="domain" description="YknX-like beta-barrel" evidence="5">
    <location>
        <begin position="225"/>
        <end position="291"/>
    </location>
</feature>
<gene>
    <name evidence="6" type="ORF">H7B90_03275</name>
</gene>
<dbReference type="RefSeq" id="WP_185134448.1">
    <property type="nucleotide sequence ID" value="NZ_JACJVR010000010.1"/>
</dbReference>
<evidence type="ECO:0000313" key="6">
    <source>
        <dbReference type="EMBL" id="MBB6690415.1"/>
    </source>
</evidence>
<comment type="caution">
    <text evidence="6">The sequence shown here is derived from an EMBL/GenBank/DDBJ whole genome shotgun (WGS) entry which is preliminary data.</text>
</comment>
<dbReference type="PANTHER" id="PTHR32347">
    <property type="entry name" value="EFFLUX SYSTEM COMPONENT YKNX-RELATED"/>
    <property type="match status" value="1"/>
</dbReference>
<comment type="subcellular location">
    <subcellularLocation>
        <location evidence="1">Cell envelope</location>
    </subcellularLocation>
</comment>
<dbReference type="Gene3D" id="2.40.420.20">
    <property type="match status" value="1"/>
</dbReference>
<dbReference type="EMBL" id="JACJVR010000010">
    <property type="protein sequence ID" value="MBB6690415.1"/>
    <property type="molecule type" value="Genomic_DNA"/>
</dbReference>
<feature type="domain" description="YknX-like C-terminal permuted SH3-like" evidence="4">
    <location>
        <begin position="304"/>
        <end position="358"/>
    </location>
</feature>